<name>A0A7J6KKF9_PEROL</name>
<organism evidence="1 2">
    <name type="scientific">Perkinsus olseni</name>
    <name type="common">Perkinsus atlanticus</name>
    <dbReference type="NCBI Taxonomy" id="32597"/>
    <lineage>
        <taxon>Eukaryota</taxon>
        <taxon>Sar</taxon>
        <taxon>Alveolata</taxon>
        <taxon>Perkinsozoa</taxon>
        <taxon>Perkinsea</taxon>
        <taxon>Perkinsida</taxon>
        <taxon>Perkinsidae</taxon>
        <taxon>Perkinsus</taxon>
    </lineage>
</organism>
<feature type="non-terminal residue" evidence="1">
    <location>
        <position position="136"/>
    </location>
</feature>
<dbReference type="EMBL" id="JABAHT010002670">
    <property type="protein sequence ID" value="KAF4647051.1"/>
    <property type="molecule type" value="Genomic_DNA"/>
</dbReference>
<dbReference type="Proteomes" id="UP000570595">
    <property type="component" value="Unassembled WGS sequence"/>
</dbReference>
<evidence type="ECO:0000313" key="1">
    <source>
        <dbReference type="EMBL" id="KAF4647051.1"/>
    </source>
</evidence>
<dbReference type="AlphaFoldDB" id="A0A7J6KKF9"/>
<reference evidence="1 2" key="1">
    <citation type="submission" date="2020-04" db="EMBL/GenBank/DDBJ databases">
        <title>Perkinsus olseni comparative genomics.</title>
        <authorList>
            <person name="Bogema D.R."/>
        </authorList>
    </citation>
    <scope>NUCLEOTIDE SEQUENCE [LARGE SCALE GENOMIC DNA]</scope>
    <source>
        <strain evidence="1">ATCC PRA-179</strain>
    </source>
</reference>
<gene>
    <name evidence="1" type="ORF">FOZ61_004729</name>
</gene>
<sequence length="136" mass="15235">DLASLAPDVRELQDRPTAVIYRSGTASGQIVDYHLPAGLASSRSFVKQCIICQISRAKRAWVNPMSLGVRREDNSAPADLFRCPPYWRVGVDYFCLGMRCKILTCTCLMSGHVTMVRSDEDSKSSIKALRRIQLLR</sequence>
<proteinExistence type="predicted"/>
<feature type="non-terminal residue" evidence="1">
    <location>
        <position position="1"/>
    </location>
</feature>
<evidence type="ECO:0000313" key="2">
    <source>
        <dbReference type="Proteomes" id="UP000570595"/>
    </source>
</evidence>
<accession>A0A7J6KKF9</accession>
<protein>
    <submittedName>
        <fullName evidence="1">Uncharacterized protein</fullName>
    </submittedName>
</protein>
<comment type="caution">
    <text evidence="1">The sequence shown here is derived from an EMBL/GenBank/DDBJ whole genome shotgun (WGS) entry which is preliminary data.</text>
</comment>